<name>A0A1G6Y2E1_9FLAO</name>
<keyword evidence="1" id="KW-1003">Cell membrane</keyword>
<dbReference type="SUPFAM" id="SSF53300">
    <property type="entry name" value="vWA-like"/>
    <property type="match status" value="1"/>
</dbReference>
<feature type="transmembrane region" description="Helical" evidence="5">
    <location>
        <begin position="60"/>
        <end position="79"/>
    </location>
</feature>
<sequence length="334" mass="37404">MNWYLGNYWYILLILLLPLTGALLWSYLKWKKQCRDLFAEQRFRSVLFEKPSSYTKALPALYLLGLLFLIFAMIDLIGGRKHIKVQQKMSNVIFALDVSNSMNAQDIAPNRLTKAKKIVVDVMKKLPNSRVGLVVFAGNAESIMPLTTDFSAIETYIAGIETSIMPHQGTDFLKMMNTAADKFQSIGKNVRNIVLISDGEDNEGHTEQAIKAALDNNIKIISVGVGTPEGAPIPIYVYGQLMGYKTDNNGDVVNSRREETALKEISSETNGAYIDGNTDEAASKIVQQINQINSGTDNYVDSETGIHYYQYFLAVALLVFFIIYLTNPKRDFNI</sequence>
<feature type="domain" description="VWFA" evidence="6">
    <location>
        <begin position="91"/>
        <end position="269"/>
    </location>
</feature>
<dbReference type="Pfam" id="PF13519">
    <property type="entry name" value="VWA_2"/>
    <property type="match status" value="1"/>
</dbReference>
<dbReference type="SMART" id="SM00327">
    <property type="entry name" value="VWA"/>
    <property type="match status" value="1"/>
</dbReference>
<dbReference type="Gene3D" id="3.40.50.410">
    <property type="entry name" value="von Willebrand factor, type A domain"/>
    <property type="match status" value="1"/>
</dbReference>
<protein>
    <submittedName>
        <fullName evidence="7">Ca-activated chloride channel family protein</fullName>
    </submittedName>
</protein>
<dbReference type="STRING" id="1071918.SAMN05421544_1014"/>
<dbReference type="AlphaFoldDB" id="A0A1G6Y2E1"/>
<accession>A0A1G6Y2E1</accession>
<feature type="transmembrane region" description="Helical" evidence="5">
    <location>
        <begin position="308"/>
        <end position="326"/>
    </location>
</feature>
<gene>
    <name evidence="7" type="ORF">SAMN05421544_1014</name>
</gene>
<dbReference type="InterPro" id="IPR036465">
    <property type="entry name" value="vWFA_dom_sf"/>
</dbReference>
<keyword evidence="3 5" id="KW-1133">Transmembrane helix</keyword>
<organism evidence="7 8">
    <name type="scientific">Riemerella columbipharyngis</name>
    <dbReference type="NCBI Taxonomy" id="1071918"/>
    <lineage>
        <taxon>Bacteria</taxon>
        <taxon>Pseudomonadati</taxon>
        <taxon>Bacteroidota</taxon>
        <taxon>Flavobacteriia</taxon>
        <taxon>Flavobacteriales</taxon>
        <taxon>Weeksellaceae</taxon>
        <taxon>Riemerella</taxon>
    </lineage>
</organism>
<dbReference type="PANTHER" id="PTHR22550">
    <property type="entry name" value="SPORE GERMINATION PROTEIN"/>
    <property type="match status" value="1"/>
</dbReference>
<dbReference type="OrthoDB" id="6206554at2"/>
<evidence type="ECO:0000256" key="4">
    <source>
        <dbReference type="ARBA" id="ARBA00023136"/>
    </source>
</evidence>
<evidence type="ECO:0000313" key="7">
    <source>
        <dbReference type="EMBL" id="SDD84510.1"/>
    </source>
</evidence>
<evidence type="ECO:0000259" key="6">
    <source>
        <dbReference type="PROSITE" id="PS50234"/>
    </source>
</evidence>
<dbReference type="Proteomes" id="UP000198517">
    <property type="component" value="Unassembled WGS sequence"/>
</dbReference>
<evidence type="ECO:0000256" key="2">
    <source>
        <dbReference type="ARBA" id="ARBA00022692"/>
    </source>
</evidence>
<keyword evidence="4 5" id="KW-0472">Membrane</keyword>
<evidence type="ECO:0000256" key="3">
    <source>
        <dbReference type="ARBA" id="ARBA00022989"/>
    </source>
</evidence>
<feature type="transmembrane region" description="Helical" evidence="5">
    <location>
        <begin position="6"/>
        <end position="28"/>
    </location>
</feature>
<keyword evidence="8" id="KW-1185">Reference proteome</keyword>
<dbReference type="PANTHER" id="PTHR22550:SF5">
    <property type="entry name" value="LEUCINE ZIPPER PROTEIN 4"/>
    <property type="match status" value="1"/>
</dbReference>
<evidence type="ECO:0000256" key="1">
    <source>
        <dbReference type="ARBA" id="ARBA00022475"/>
    </source>
</evidence>
<dbReference type="PROSITE" id="PS50234">
    <property type="entry name" value="VWFA"/>
    <property type="match status" value="1"/>
</dbReference>
<evidence type="ECO:0000313" key="8">
    <source>
        <dbReference type="Proteomes" id="UP000198517"/>
    </source>
</evidence>
<reference evidence="7 8" key="1">
    <citation type="submission" date="2016-10" db="EMBL/GenBank/DDBJ databases">
        <authorList>
            <person name="de Groot N.N."/>
        </authorList>
    </citation>
    <scope>NUCLEOTIDE SEQUENCE [LARGE SCALE GENOMIC DNA]</scope>
    <source>
        <strain evidence="7 8">DSM 24015</strain>
    </source>
</reference>
<proteinExistence type="predicted"/>
<keyword evidence="2 5" id="KW-0812">Transmembrane</keyword>
<evidence type="ECO:0000256" key="5">
    <source>
        <dbReference type="SAM" id="Phobius"/>
    </source>
</evidence>
<dbReference type="EMBL" id="FNAS01000001">
    <property type="protein sequence ID" value="SDD84510.1"/>
    <property type="molecule type" value="Genomic_DNA"/>
</dbReference>
<dbReference type="InterPro" id="IPR050768">
    <property type="entry name" value="UPF0353/GerABKA_families"/>
</dbReference>
<dbReference type="InterPro" id="IPR002035">
    <property type="entry name" value="VWF_A"/>
</dbReference>
<dbReference type="RefSeq" id="WP_092735467.1">
    <property type="nucleotide sequence ID" value="NZ_FNAS01000001.1"/>
</dbReference>